<accession>A0AAD9R2B5</accession>
<evidence type="ECO:0000313" key="3">
    <source>
        <dbReference type="Proteomes" id="UP001249851"/>
    </source>
</evidence>
<dbReference type="AlphaFoldDB" id="A0AAD9R2B5"/>
<dbReference type="EMBL" id="JARQWQ010000005">
    <property type="protein sequence ID" value="KAK2571813.1"/>
    <property type="molecule type" value="Genomic_DNA"/>
</dbReference>
<sequence length="200" mass="22040">MGAHGWTYFVVLVVLFVSLSGKRIRKPKIMSEGKPVVVNMYNNACSLGRIKKIETALTQIKKKLESLDNKITSLVSSSGSRKACTFDFESGILAWKKNGSAFNNQPTYGDNPTARNKGQRANQQGDWWIGGYEDRRSKSVTAGQTQGDTPKGTLTSPYFKIIGGQISFLIGGGCDIKTVRAELIVGKKVRPPMLKNTFRF</sequence>
<keyword evidence="1" id="KW-0812">Transmembrane</keyword>
<reference evidence="2" key="1">
    <citation type="journal article" date="2023" name="G3 (Bethesda)">
        <title>Whole genome assembly and annotation of the endangered Caribbean coral Acropora cervicornis.</title>
        <authorList>
            <person name="Selwyn J.D."/>
            <person name="Vollmer S.V."/>
        </authorList>
    </citation>
    <scope>NUCLEOTIDE SEQUENCE</scope>
    <source>
        <strain evidence="2">K2</strain>
    </source>
</reference>
<protein>
    <submittedName>
        <fullName evidence="2">Uncharacterized protein</fullName>
    </submittedName>
</protein>
<keyword evidence="1" id="KW-1133">Transmembrane helix</keyword>
<feature type="transmembrane region" description="Helical" evidence="1">
    <location>
        <begin position="6"/>
        <end position="24"/>
    </location>
</feature>
<proteinExistence type="predicted"/>
<organism evidence="2 3">
    <name type="scientific">Acropora cervicornis</name>
    <name type="common">Staghorn coral</name>
    <dbReference type="NCBI Taxonomy" id="6130"/>
    <lineage>
        <taxon>Eukaryota</taxon>
        <taxon>Metazoa</taxon>
        <taxon>Cnidaria</taxon>
        <taxon>Anthozoa</taxon>
        <taxon>Hexacorallia</taxon>
        <taxon>Scleractinia</taxon>
        <taxon>Astrocoeniina</taxon>
        <taxon>Acroporidae</taxon>
        <taxon>Acropora</taxon>
    </lineage>
</organism>
<keyword evidence="3" id="KW-1185">Reference proteome</keyword>
<keyword evidence="1" id="KW-0472">Membrane</keyword>
<evidence type="ECO:0000313" key="2">
    <source>
        <dbReference type="EMBL" id="KAK2571813.1"/>
    </source>
</evidence>
<reference evidence="2" key="2">
    <citation type="journal article" date="2023" name="Science">
        <title>Genomic signatures of disease resistance in endangered staghorn corals.</title>
        <authorList>
            <person name="Vollmer S.V."/>
            <person name="Selwyn J.D."/>
            <person name="Despard B.A."/>
            <person name="Roesel C.L."/>
        </authorList>
    </citation>
    <scope>NUCLEOTIDE SEQUENCE</scope>
    <source>
        <strain evidence="2">K2</strain>
    </source>
</reference>
<evidence type="ECO:0000256" key="1">
    <source>
        <dbReference type="SAM" id="Phobius"/>
    </source>
</evidence>
<gene>
    <name evidence="2" type="ORF">P5673_003214</name>
</gene>
<comment type="caution">
    <text evidence="2">The sequence shown here is derived from an EMBL/GenBank/DDBJ whole genome shotgun (WGS) entry which is preliminary data.</text>
</comment>
<dbReference type="Proteomes" id="UP001249851">
    <property type="component" value="Unassembled WGS sequence"/>
</dbReference>
<name>A0AAD9R2B5_ACRCE</name>